<proteinExistence type="predicted"/>
<dbReference type="InterPro" id="IPR001214">
    <property type="entry name" value="SET_dom"/>
</dbReference>
<name>A0A9W8KXV7_9FUNG</name>
<dbReference type="SUPFAM" id="SSF82199">
    <property type="entry name" value="SET domain"/>
    <property type="match status" value="1"/>
</dbReference>
<dbReference type="Gene3D" id="2.170.270.10">
    <property type="entry name" value="SET domain"/>
    <property type="match status" value="1"/>
</dbReference>
<dbReference type="Gene3D" id="6.10.140.2220">
    <property type="match status" value="1"/>
</dbReference>
<feature type="domain" description="SET" evidence="1">
    <location>
        <begin position="12"/>
        <end position="257"/>
    </location>
</feature>
<dbReference type="Proteomes" id="UP001151518">
    <property type="component" value="Unassembled WGS sequence"/>
</dbReference>
<evidence type="ECO:0000259" key="1">
    <source>
        <dbReference type="PROSITE" id="PS50280"/>
    </source>
</evidence>
<accession>A0A9W8KXV7</accession>
<evidence type="ECO:0000313" key="3">
    <source>
        <dbReference type="Proteomes" id="UP001151518"/>
    </source>
</evidence>
<dbReference type="Gene3D" id="1.10.220.160">
    <property type="match status" value="1"/>
</dbReference>
<dbReference type="PANTHER" id="PTHR12197">
    <property type="entry name" value="HISTONE-LYSINE N-METHYLTRANSFERASE SMYD"/>
    <property type="match status" value="1"/>
</dbReference>
<reference evidence="2" key="1">
    <citation type="submission" date="2022-07" db="EMBL/GenBank/DDBJ databases">
        <title>Phylogenomic reconstructions and comparative analyses of Kickxellomycotina fungi.</title>
        <authorList>
            <person name="Reynolds N.K."/>
            <person name="Stajich J.E."/>
            <person name="Barry K."/>
            <person name="Grigoriev I.V."/>
            <person name="Crous P."/>
            <person name="Smith M.E."/>
        </authorList>
    </citation>
    <scope>NUCLEOTIDE SEQUENCE</scope>
    <source>
        <strain evidence="2">NRRL 3115</strain>
    </source>
</reference>
<dbReference type="Pfam" id="PF00856">
    <property type="entry name" value="SET"/>
    <property type="match status" value="1"/>
</dbReference>
<dbReference type="PANTHER" id="PTHR12197:SF251">
    <property type="entry name" value="EG:BACR7C10.4 PROTEIN"/>
    <property type="match status" value="1"/>
</dbReference>
<dbReference type="SUPFAM" id="SSF144232">
    <property type="entry name" value="HIT/MYND zinc finger-like"/>
    <property type="match status" value="1"/>
</dbReference>
<dbReference type="AlphaFoldDB" id="A0A9W8KXV7"/>
<dbReference type="EMBL" id="JANBTW010000017">
    <property type="protein sequence ID" value="KAJ2678818.1"/>
    <property type="molecule type" value="Genomic_DNA"/>
</dbReference>
<dbReference type="OrthoDB" id="5945798at2759"/>
<comment type="caution">
    <text evidence="2">The sequence shown here is derived from an EMBL/GenBank/DDBJ whole genome shotgun (WGS) entry which is preliminary data.</text>
</comment>
<dbReference type="InterPro" id="IPR050869">
    <property type="entry name" value="H3K4_H4K5_MeTrfase"/>
</dbReference>
<gene>
    <name evidence="2" type="ORF">GGI25_002010</name>
</gene>
<evidence type="ECO:0000313" key="2">
    <source>
        <dbReference type="EMBL" id="KAJ2678818.1"/>
    </source>
</evidence>
<dbReference type="GO" id="GO:0005634">
    <property type="term" value="C:nucleus"/>
    <property type="evidence" value="ECO:0007669"/>
    <property type="project" value="TreeGrafter"/>
</dbReference>
<dbReference type="PROSITE" id="PS50280">
    <property type="entry name" value="SET"/>
    <property type="match status" value="1"/>
</dbReference>
<dbReference type="InterPro" id="IPR046341">
    <property type="entry name" value="SET_dom_sf"/>
</dbReference>
<sequence length="479" mass="53108">MEHCLDEYIAKHHLRVVADPSKGQKTIATRALARGELLAIRPLCALPTRPGETEDSASAAVEPAVRCSHCFHRLPPRHPRCGRCHTNYCSSMCLSRAWAARHHFECPEADPVAAAIKPVFRASLRMAARVSKVLETASARPRWLRVQIAAWARLVGHREKHPKYVLNQYSEIASALANTGLTEDELVTMLCRFGCNNFASHDDQNMHIVGHLCSPLVSLLFNHSCFPNATFVYVDGKQSVRLLHDVCEGEEITLAYIDGLSPRDNRQKLLKDVYFFSCTCIKCTGVSARGQIDSMLSTPCSGLPKCLPTDYAQRLEIDQWVEQIVTKAMELVVRGSVAEDIGQFVLDSIGSAVPEDVSFAAYKHWLECQDECLERVSGGDDVWGWANLSSLYVLAFYIMAYPLHHPMVGRQCLEAAKIAWNCSVSGSKGPLCERPFIEGLALVARSIFEVSANLDDSSVDSPLSLRQQIDQLLGQLSVK</sequence>
<organism evidence="2 3">
    <name type="scientific">Coemansia spiralis</name>
    <dbReference type="NCBI Taxonomy" id="417178"/>
    <lineage>
        <taxon>Eukaryota</taxon>
        <taxon>Fungi</taxon>
        <taxon>Fungi incertae sedis</taxon>
        <taxon>Zoopagomycota</taxon>
        <taxon>Kickxellomycotina</taxon>
        <taxon>Kickxellomycetes</taxon>
        <taxon>Kickxellales</taxon>
        <taxon>Kickxellaceae</taxon>
        <taxon>Coemansia</taxon>
    </lineage>
</organism>
<protein>
    <recommendedName>
        <fullName evidence="1">SET domain-containing protein</fullName>
    </recommendedName>
</protein>